<evidence type="ECO:0000313" key="2">
    <source>
        <dbReference type="Proteomes" id="UP000305238"/>
    </source>
</evidence>
<dbReference type="EMBL" id="VCKZ01000033">
    <property type="protein sequence ID" value="TMR41066.1"/>
    <property type="molecule type" value="Genomic_DNA"/>
</dbReference>
<name>A0A5S4H7W1_9ACTN</name>
<dbReference type="OrthoDB" id="3469999at2"/>
<keyword evidence="2" id="KW-1185">Reference proteome</keyword>
<accession>A0A5S4H7W1</accession>
<dbReference type="Proteomes" id="UP000305238">
    <property type="component" value="Unassembled WGS sequence"/>
</dbReference>
<comment type="caution">
    <text evidence="1">The sequence shown here is derived from an EMBL/GenBank/DDBJ whole genome shotgun (WGS) entry which is preliminary data.</text>
</comment>
<protein>
    <recommendedName>
        <fullName evidence="3">Sel1 repeat family protein</fullName>
    </recommendedName>
</protein>
<dbReference type="InterPro" id="IPR011990">
    <property type="entry name" value="TPR-like_helical_dom_sf"/>
</dbReference>
<dbReference type="AlphaFoldDB" id="A0A5S4H7W1"/>
<evidence type="ECO:0008006" key="3">
    <source>
        <dbReference type="Google" id="ProtNLM"/>
    </source>
</evidence>
<dbReference type="Gene3D" id="1.25.40.10">
    <property type="entry name" value="Tetratricopeptide repeat domain"/>
    <property type="match status" value="1"/>
</dbReference>
<dbReference type="RefSeq" id="WP_138635577.1">
    <property type="nucleotide sequence ID" value="NZ_JBIAFF010000011.1"/>
</dbReference>
<proteinExistence type="predicted"/>
<organism evidence="1 2">
    <name type="scientific">Actinomadura geliboluensis</name>
    <dbReference type="NCBI Taxonomy" id="882440"/>
    <lineage>
        <taxon>Bacteria</taxon>
        <taxon>Bacillati</taxon>
        <taxon>Actinomycetota</taxon>
        <taxon>Actinomycetes</taxon>
        <taxon>Streptosporangiales</taxon>
        <taxon>Thermomonosporaceae</taxon>
        <taxon>Actinomadura</taxon>
    </lineage>
</organism>
<gene>
    <name evidence="1" type="ORF">ETD96_07640</name>
</gene>
<reference evidence="1 2" key="1">
    <citation type="submission" date="2019-05" db="EMBL/GenBank/DDBJ databases">
        <title>Draft genome sequence of Actinomadura geliboluensis A8036.</title>
        <authorList>
            <person name="Saricaoglu S."/>
            <person name="Isik K."/>
        </authorList>
    </citation>
    <scope>NUCLEOTIDE SEQUENCE [LARGE SCALE GENOMIC DNA]</scope>
    <source>
        <strain evidence="1 2">A8036</strain>
    </source>
</reference>
<dbReference type="SUPFAM" id="SSF81901">
    <property type="entry name" value="HCP-like"/>
    <property type="match status" value="1"/>
</dbReference>
<sequence length="213" mass="22756">MTLDGALAAAASAIAGMPEAEFAVGLAEVEEEYRRRDDIARARHAAFVASLQLDRAAYELGCRHEADGNLVEAARWFRVAAGGDHADAALRLGRTLDRLAGACGRAELHLVTEAAQAYAEAYAAGYPEAADRIDELLAGFAGRREELPREPPARCTHVRELASANEVLSDERIRELSRHAARCITCLADFVALLKSASAALPSGTVTDPFAQD</sequence>
<evidence type="ECO:0000313" key="1">
    <source>
        <dbReference type="EMBL" id="TMR41066.1"/>
    </source>
</evidence>